<dbReference type="GO" id="GO:0008658">
    <property type="term" value="F:penicillin binding"/>
    <property type="evidence" value="ECO:0007669"/>
    <property type="project" value="InterPro"/>
</dbReference>
<dbReference type="Gene3D" id="2.60.200.20">
    <property type="match status" value="1"/>
</dbReference>
<name>A0AAW9QAJ0_9CYAN</name>
<keyword evidence="3" id="KW-0328">Glycosyltransferase</keyword>
<evidence type="ECO:0000256" key="1">
    <source>
        <dbReference type="ARBA" id="ARBA00022645"/>
    </source>
</evidence>
<dbReference type="Pfam" id="PF00498">
    <property type="entry name" value="FHA"/>
    <property type="match status" value="1"/>
</dbReference>
<dbReference type="EMBL" id="JAZBJZ010000207">
    <property type="protein sequence ID" value="MEE3720013.1"/>
    <property type="molecule type" value="Genomic_DNA"/>
</dbReference>
<comment type="catalytic activity">
    <reaction evidence="8">
        <text>[GlcNAc-(1-&gt;4)-Mur2Ac(oyl-L-Ala-gamma-D-Glu-L-Lys-D-Ala-D-Ala)](n)-di-trans,octa-cis-undecaprenyl diphosphate + beta-D-GlcNAc-(1-&gt;4)-Mur2Ac(oyl-L-Ala-gamma-D-Glu-L-Lys-D-Ala-D-Ala)-di-trans,octa-cis-undecaprenyl diphosphate = [GlcNAc-(1-&gt;4)-Mur2Ac(oyl-L-Ala-gamma-D-Glu-L-Lys-D-Ala-D-Ala)](n+1)-di-trans,octa-cis-undecaprenyl diphosphate + di-trans,octa-cis-undecaprenyl diphosphate + H(+)</text>
        <dbReference type="Rhea" id="RHEA:23708"/>
        <dbReference type="Rhea" id="RHEA-COMP:9602"/>
        <dbReference type="Rhea" id="RHEA-COMP:9603"/>
        <dbReference type="ChEBI" id="CHEBI:15378"/>
        <dbReference type="ChEBI" id="CHEBI:58405"/>
        <dbReference type="ChEBI" id="CHEBI:60033"/>
        <dbReference type="ChEBI" id="CHEBI:78435"/>
        <dbReference type="EC" id="2.4.99.28"/>
    </reaction>
</comment>
<dbReference type="Pfam" id="PF00905">
    <property type="entry name" value="Transpeptidase"/>
    <property type="match status" value="1"/>
</dbReference>
<dbReference type="PANTHER" id="PTHR32282">
    <property type="entry name" value="BINDING PROTEIN TRANSPEPTIDASE, PUTATIVE-RELATED"/>
    <property type="match status" value="1"/>
</dbReference>
<organism evidence="10 11">
    <name type="scientific">Tumidithrix elongata BACA0141</name>
    <dbReference type="NCBI Taxonomy" id="2716417"/>
    <lineage>
        <taxon>Bacteria</taxon>
        <taxon>Bacillati</taxon>
        <taxon>Cyanobacteriota</taxon>
        <taxon>Cyanophyceae</taxon>
        <taxon>Pseudanabaenales</taxon>
        <taxon>Pseudanabaenaceae</taxon>
        <taxon>Tumidithrix</taxon>
        <taxon>Tumidithrix elongata</taxon>
    </lineage>
</organism>
<evidence type="ECO:0000313" key="10">
    <source>
        <dbReference type="EMBL" id="MEE3720013.1"/>
    </source>
</evidence>
<dbReference type="AlphaFoldDB" id="A0AAW9QAJ0"/>
<dbReference type="InterPro" id="IPR008984">
    <property type="entry name" value="SMAD_FHA_dom_sf"/>
</dbReference>
<comment type="catalytic activity">
    <reaction evidence="7">
        <text>Preferential cleavage: (Ac)2-L-Lys-D-Ala-|-D-Ala. Also transpeptidation of peptidyl-alanyl moieties that are N-acyl substituents of D-alanine.</text>
        <dbReference type="EC" id="3.4.16.4"/>
    </reaction>
</comment>
<dbReference type="SUPFAM" id="SSF53955">
    <property type="entry name" value="Lysozyme-like"/>
    <property type="match status" value="1"/>
</dbReference>
<dbReference type="PROSITE" id="PS50006">
    <property type="entry name" value="FHA_DOMAIN"/>
    <property type="match status" value="1"/>
</dbReference>
<dbReference type="PANTHER" id="PTHR32282:SF31">
    <property type="entry name" value="PEPTIDOGLYCAN GLYCOSYLTRANSFERASE"/>
    <property type="match status" value="1"/>
</dbReference>
<evidence type="ECO:0000256" key="4">
    <source>
        <dbReference type="ARBA" id="ARBA00022679"/>
    </source>
</evidence>
<dbReference type="InterPro" id="IPR012338">
    <property type="entry name" value="Beta-lactam/transpept-like"/>
</dbReference>
<dbReference type="InterPro" id="IPR023346">
    <property type="entry name" value="Lysozyme-like_dom_sf"/>
</dbReference>
<gene>
    <name evidence="10" type="ORF">V2H45_25070</name>
</gene>
<keyword evidence="11" id="KW-1185">Reference proteome</keyword>
<dbReference type="InterPro" id="IPR000253">
    <property type="entry name" value="FHA_dom"/>
</dbReference>
<dbReference type="InterPro" id="IPR001460">
    <property type="entry name" value="PCN-bd_Tpept"/>
</dbReference>
<evidence type="ECO:0000256" key="3">
    <source>
        <dbReference type="ARBA" id="ARBA00022676"/>
    </source>
</evidence>
<sequence>MTQPKSKLLTSITKVVNPAFSKLGAALKLKPKARVPKLEVRLSAKQKPDIYELIGDRYTLGRSSSKCDIVVQTPLVSQVHAQLVRDSKQKKSQFVITDLNSTNGIYRRRQRLKSSPLRHNMAITLGPPELEAAVTLRFIDPPPWYIRTLQYTGIGIASAVGLLVLAIAIEVSKVPDVRPLPVSQQGPVEVLSGDGTTSIGPEDIAKHTELAHLNEFGQLLPKAVIASEDTSFYWNIGVDPIGVLRALVTNVRSGSLREGASTITQQLARNLLGRTYVGKDDSAGRKWREAAAAIKLTLNYSKDDLLTIYLNRVYLGNGVYGFQDAAKLYFNKSASELDLSEAATLAGILPAPEVINPFKNKQLAIEYRDRILNRMAELGVVKEEDAERARRSILRLNLDAKSKVQGTIAPYFYGYVFDEMQEILGENFAREGNLIVETNLNVEMQKASDAALKEGVARDGGGYGFNQGAIVTIDAKDGSILAMTGGVDFKASQFNRAAQARRQPGSTFKLFDYAAAIDRGISPNTVFSCSSTQGIAGCHNGGSGSINMYRGFALSENVVAVRVAESAGLENVIAMARKLGVKSKMEPTSNLVLGGFEVSMLEMVGAYGAIANQGVYNQPHAIKRILDSRDCKNPKDTKTCRVIFDAAQDFPPRQAVDANLANTMIDLMTGTVQYGTGRAAAIPQARVVGKTGTTDDSRDLWFIGIVPSRQVVAAVWLGNDEGVTSGSSFLAAQVWGDYMKNAIR</sequence>
<dbReference type="GO" id="GO:0006508">
    <property type="term" value="P:proteolysis"/>
    <property type="evidence" value="ECO:0007669"/>
    <property type="project" value="UniProtKB-KW"/>
</dbReference>
<dbReference type="GO" id="GO:0030288">
    <property type="term" value="C:outer membrane-bounded periplasmic space"/>
    <property type="evidence" value="ECO:0007669"/>
    <property type="project" value="TreeGrafter"/>
</dbReference>
<dbReference type="GO" id="GO:0009002">
    <property type="term" value="F:serine-type D-Ala-D-Ala carboxypeptidase activity"/>
    <property type="evidence" value="ECO:0007669"/>
    <property type="project" value="UniProtKB-EC"/>
</dbReference>
<dbReference type="SMART" id="SM00240">
    <property type="entry name" value="FHA"/>
    <property type="match status" value="1"/>
</dbReference>
<dbReference type="Gene3D" id="3.40.710.10">
    <property type="entry name" value="DD-peptidase/beta-lactamase superfamily"/>
    <property type="match status" value="1"/>
</dbReference>
<protein>
    <submittedName>
        <fullName evidence="10">Transglycosylase domain-containing protein</fullName>
    </submittedName>
</protein>
<dbReference type="GO" id="GO:0009252">
    <property type="term" value="P:peptidoglycan biosynthetic process"/>
    <property type="evidence" value="ECO:0007669"/>
    <property type="project" value="TreeGrafter"/>
</dbReference>
<evidence type="ECO:0000256" key="2">
    <source>
        <dbReference type="ARBA" id="ARBA00022670"/>
    </source>
</evidence>
<reference evidence="10" key="1">
    <citation type="submission" date="2024-01" db="EMBL/GenBank/DDBJ databases">
        <title>Bank of Algae and Cyanobacteria of the Azores (BACA) strain genomes.</title>
        <authorList>
            <person name="Luz R."/>
            <person name="Cordeiro R."/>
            <person name="Fonseca A."/>
            <person name="Goncalves V."/>
        </authorList>
    </citation>
    <scope>NUCLEOTIDE SEQUENCE</scope>
    <source>
        <strain evidence="10">BACA0141</strain>
    </source>
</reference>
<proteinExistence type="predicted"/>
<dbReference type="Proteomes" id="UP001333818">
    <property type="component" value="Unassembled WGS sequence"/>
</dbReference>
<feature type="domain" description="FHA" evidence="9">
    <location>
        <begin position="58"/>
        <end position="112"/>
    </location>
</feature>
<evidence type="ECO:0000256" key="5">
    <source>
        <dbReference type="ARBA" id="ARBA00022801"/>
    </source>
</evidence>
<dbReference type="InterPro" id="IPR036950">
    <property type="entry name" value="PBP_transglycosylase"/>
</dbReference>
<dbReference type="GO" id="GO:0008955">
    <property type="term" value="F:peptidoglycan glycosyltransferase activity"/>
    <property type="evidence" value="ECO:0007669"/>
    <property type="project" value="UniProtKB-EC"/>
</dbReference>
<keyword evidence="5" id="KW-0378">Hydrolase</keyword>
<keyword evidence="2" id="KW-0645">Protease</keyword>
<dbReference type="CDD" id="cd00060">
    <property type="entry name" value="FHA"/>
    <property type="match status" value="1"/>
</dbReference>
<comment type="caution">
    <text evidence="10">The sequence shown here is derived from an EMBL/GenBank/DDBJ whole genome shotgun (WGS) entry which is preliminary data.</text>
</comment>
<evidence type="ECO:0000259" key="9">
    <source>
        <dbReference type="PROSITE" id="PS50006"/>
    </source>
</evidence>
<keyword evidence="1" id="KW-0121">Carboxypeptidase</keyword>
<dbReference type="Gene3D" id="1.10.3810.10">
    <property type="entry name" value="Biosynthetic peptidoglycan transglycosylase-like"/>
    <property type="match status" value="1"/>
</dbReference>
<evidence type="ECO:0000313" key="11">
    <source>
        <dbReference type="Proteomes" id="UP001333818"/>
    </source>
</evidence>
<dbReference type="SUPFAM" id="SSF49879">
    <property type="entry name" value="SMAD/FHA domain"/>
    <property type="match status" value="1"/>
</dbReference>
<dbReference type="RefSeq" id="WP_330486452.1">
    <property type="nucleotide sequence ID" value="NZ_JAZBJZ010000207.1"/>
</dbReference>
<dbReference type="InterPro" id="IPR001264">
    <property type="entry name" value="Glyco_trans_51"/>
</dbReference>
<evidence type="ECO:0000256" key="7">
    <source>
        <dbReference type="ARBA" id="ARBA00034000"/>
    </source>
</evidence>
<evidence type="ECO:0000256" key="8">
    <source>
        <dbReference type="ARBA" id="ARBA00049902"/>
    </source>
</evidence>
<dbReference type="Pfam" id="PF00912">
    <property type="entry name" value="Transgly"/>
    <property type="match status" value="1"/>
</dbReference>
<dbReference type="SUPFAM" id="SSF56601">
    <property type="entry name" value="beta-lactamase/transpeptidase-like"/>
    <property type="match status" value="1"/>
</dbReference>
<keyword evidence="6" id="KW-0511">Multifunctional enzyme</keyword>
<evidence type="ECO:0000256" key="6">
    <source>
        <dbReference type="ARBA" id="ARBA00023268"/>
    </source>
</evidence>
<accession>A0AAW9QAJ0</accession>
<dbReference type="InterPro" id="IPR050396">
    <property type="entry name" value="Glycosyltr_51/Transpeptidase"/>
</dbReference>
<keyword evidence="4" id="KW-0808">Transferase</keyword>